<organism evidence="8 9">
    <name type="scientific">Laticauda laticaudata</name>
    <name type="common">Blue-ringed sea krait</name>
    <name type="synonym">Blue-lipped sea krait</name>
    <dbReference type="NCBI Taxonomy" id="8630"/>
    <lineage>
        <taxon>Eukaryota</taxon>
        <taxon>Metazoa</taxon>
        <taxon>Chordata</taxon>
        <taxon>Craniata</taxon>
        <taxon>Vertebrata</taxon>
        <taxon>Euteleostomi</taxon>
        <taxon>Lepidosauria</taxon>
        <taxon>Squamata</taxon>
        <taxon>Bifurcata</taxon>
        <taxon>Unidentata</taxon>
        <taxon>Episquamata</taxon>
        <taxon>Toxicofera</taxon>
        <taxon>Serpentes</taxon>
        <taxon>Colubroidea</taxon>
        <taxon>Elapidae</taxon>
        <taxon>Laticaudinae</taxon>
        <taxon>Laticauda</taxon>
    </lineage>
</organism>
<keyword evidence="2" id="KW-1003">Cell membrane</keyword>
<keyword evidence="3" id="KW-0812">Transmembrane</keyword>
<proteinExistence type="predicted"/>
<feature type="domain" description="LRRC8 pannexin-like TM region" evidence="7">
    <location>
        <begin position="62"/>
        <end position="118"/>
    </location>
</feature>
<evidence type="ECO:0000256" key="6">
    <source>
        <dbReference type="ARBA" id="ARBA00023157"/>
    </source>
</evidence>
<evidence type="ECO:0000313" key="9">
    <source>
        <dbReference type="Proteomes" id="UP000694406"/>
    </source>
</evidence>
<dbReference type="AlphaFoldDB" id="A0A8C5S8Z8"/>
<reference evidence="8" key="1">
    <citation type="submission" date="2025-08" db="UniProtKB">
        <authorList>
            <consortium name="Ensembl"/>
        </authorList>
    </citation>
    <scope>IDENTIFICATION</scope>
</reference>
<dbReference type="InterPro" id="IPR021040">
    <property type="entry name" value="LRRC8_Pannexin-like"/>
</dbReference>
<feature type="domain" description="LRRC8 pannexin-like TM region" evidence="7">
    <location>
        <begin position="1"/>
        <end position="44"/>
    </location>
</feature>
<accession>A0A8C5S8Z8</accession>
<dbReference type="GO" id="GO:0005886">
    <property type="term" value="C:plasma membrane"/>
    <property type="evidence" value="ECO:0007669"/>
    <property type="project" value="UniProtKB-SubCell"/>
</dbReference>
<name>A0A8C5S8Z8_LATLA</name>
<keyword evidence="5" id="KW-0472">Membrane</keyword>
<keyword evidence="6" id="KW-1015">Disulfide bond</keyword>
<evidence type="ECO:0000256" key="3">
    <source>
        <dbReference type="ARBA" id="ARBA00022692"/>
    </source>
</evidence>
<evidence type="ECO:0000256" key="1">
    <source>
        <dbReference type="ARBA" id="ARBA00004236"/>
    </source>
</evidence>
<dbReference type="Ensembl" id="ENSLLTT00000015660.1">
    <property type="protein sequence ID" value="ENSLLTP00000015068.1"/>
    <property type="gene ID" value="ENSLLTG00000011563.1"/>
</dbReference>
<protein>
    <recommendedName>
        <fullName evidence="7">LRRC8 pannexin-like TM region domain-containing protein</fullName>
    </recommendedName>
</protein>
<keyword evidence="4" id="KW-1133">Transmembrane helix</keyword>
<dbReference type="Proteomes" id="UP000694406">
    <property type="component" value="Unplaced"/>
</dbReference>
<evidence type="ECO:0000256" key="2">
    <source>
        <dbReference type="ARBA" id="ARBA00022475"/>
    </source>
</evidence>
<keyword evidence="9" id="KW-1185">Reference proteome</keyword>
<evidence type="ECO:0000259" key="7">
    <source>
        <dbReference type="Pfam" id="PF12534"/>
    </source>
</evidence>
<evidence type="ECO:0000256" key="4">
    <source>
        <dbReference type="ARBA" id="ARBA00022989"/>
    </source>
</evidence>
<evidence type="ECO:0000256" key="5">
    <source>
        <dbReference type="ARBA" id="ARBA00023136"/>
    </source>
</evidence>
<evidence type="ECO:0000313" key="8">
    <source>
        <dbReference type="Ensembl" id="ENSLLTP00000015068.1"/>
    </source>
</evidence>
<reference evidence="8" key="2">
    <citation type="submission" date="2025-09" db="UniProtKB">
        <authorList>
            <consortium name="Ensembl"/>
        </authorList>
    </citation>
    <scope>IDENTIFICATION</scope>
</reference>
<dbReference type="Pfam" id="PF12534">
    <property type="entry name" value="Pannexin_like"/>
    <property type="match status" value="2"/>
</dbReference>
<dbReference type="GeneTree" id="ENSGT01030000234836"/>
<comment type="subcellular location">
    <subcellularLocation>
        <location evidence="1">Cell membrane</location>
    </subcellularLocation>
</comment>
<sequence length="129" mass="14683">MASNNFWFRYPKTSSKIEHFLSILVKCFESPWTTKALSEIGCQHFLGTCTNTVNVGYLGQLKSPSSSPILDSKDRELGQALFEKIRRFRAHTEGGRMIYRIYLGQTIFKTAKVLTVLAPNTPNRHPDET</sequence>